<feature type="compositionally biased region" description="Low complexity" evidence="8">
    <location>
        <begin position="86"/>
        <end position="103"/>
    </location>
</feature>
<evidence type="ECO:0000259" key="9">
    <source>
        <dbReference type="SMART" id="SM00986"/>
    </source>
</evidence>
<dbReference type="GO" id="GO:0046872">
    <property type="term" value="F:metal ion binding"/>
    <property type="evidence" value="ECO:0007669"/>
    <property type="project" value="UniProtKB-KW"/>
</dbReference>
<keyword evidence="4" id="KW-0378">Hydrolase</keyword>
<dbReference type="AlphaFoldDB" id="A0A2L1GMC3"/>
<evidence type="ECO:0000256" key="3">
    <source>
        <dbReference type="ARBA" id="ARBA00022763"/>
    </source>
</evidence>
<keyword evidence="1" id="KW-0004">4Fe-4S</keyword>
<evidence type="ECO:0000256" key="4">
    <source>
        <dbReference type="ARBA" id="ARBA00022801"/>
    </source>
</evidence>
<dbReference type="GO" id="GO:0006281">
    <property type="term" value="P:DNA repair"/>
    <property type="evidence" value="ECO:0007669"/>
    <property type="project" value="UniProtKB-KW"/>
</dbReference>
<evidence type="ECO:0000256" key="7">
    <source>
        <dbReference type="ARBA" id="ARBA00023204"/>
    </source>
</evidence>
<protein>
    <recommendedName>
        <fullName evidence="9">Uracil-DNA glycosylase-like domain-containing protein</fullName>
    </recommendedName>
</protein>
<evidence type="ECO:0000256" key="5">
    <source>
        <dbReference type="ARBA" id="ARBA00023004"/>
    </source>
</evidence>
<dbReference type="PANTHER" id="PTHR33693">
    <property type="entry name" value="TYPE-5 URACIL-DNA GLYCOSYLASE"/>
    <property type="match status" value="1"/>
</dbReference>
<dbReference type="OrthoDB" id="5290748at2"/>
<evidence type="ECO:0000313" key="11">
    <source>
        <dbReference type="Proteomes" id="UP000239867"/>
    </source>
</evidence>
<accession>A0A2L1GMC3</accession>
<feature type="domain" description="Uracil-DNA glycosylase-like" evidence="9">
    <location>
        <begin position="140"/>
        <end position="298"/>
    </location>
</feature>
<gene>
    <name evidence="10" type="ORF">CAY53_04445</name>
</gene>
<dbReference type="InterPro" id="IPR036895">
    <property type="entry name" value="Uracil-DNA_glycosylase-like_sf"/>
</dbReference>
<evidence type="ECO:0000256" key="6">
    <source>
        <dbReference type="ARBA" id="ARBA00023014"/>
    </source>
</evidence>
<evidence type="ECO:0000256" key="8">
    <source>
        <dbReference type="SAM" id="MobiDB-lite"/>
    </source>
</evidence>
<dbReference type="CDD" id="cd10030">
    <property type="entry name" value="UDG-F4_TTUDGA_SPO1dp_like"/>
    <property type="match status" value="1"/>
</dbReference>
<keyword evidence="7" id="KW-0234">DNA repair</keyword>
<sequence length="310" mass="33101">MGWGVNVWGRLVLGAVVKPFAETAENQLRTAELRALARALRARLLLHRDCGIVEYPVVAPLRLGPKAQTCPDPGMMGAPGATLRSPGLPAGKTGPPKGPQPGAWACGPEQQAVVPEQLRGLQAEVLACRRCPLAAARRVPGQGRVGAAFMVVGDFAVLPPQGQQEQPLCFGLEEDVMLWNMMGNVLHLGPESVYVSNVLKCPPAPGQAPADLCLQQCRAHLLAEIALLRPALICAMGELAARTLLATKEPVARLRGGRAHALKIGDGAMSALPVMVTYHPRFLLQQPLLKRAALEDLQAMQARLQRGGRR</sequence>
<dbReference type="SMART" id="SM00987">
    <property type="entry name" value="UreE_C"/>
    <property type="match status" value="1"/>
</dbReference>
<keyword evidence="5" id="KW-0408">Iron</keyword>
<keyword evidence="3" id="KW-0227">DNA damage</keyword>
<dbReference type="InterPro" id="IPR051536">
    <property type="entry name" value="UDG_Type-4/5"/>
</dbReference>
<name>A0A2L1GMC3_9BACT</name>
<keyword evidence="6" id="KW-0411">Iron-sulfur</keyword>
<dbReference type="PANTHER" id="PTHR33693:SF1">
    <property type="entry name" value="TYPE-4 URACIL-DNA GLYCOSYLASE"/>
    <property type="match status" value="1"/>
</dbReference>
<organism evidence="10 11">
    <name type="scientific">Desulfobulbus oralis</name>
    <dbReference type="NCBI Taxonomy" id="1986146"/>
    <lineage>
        <taxon>Bacteria</taxon>
        <taxon>Pseudomonadati</taxon>
        <taxon>Thermodesulfobacteriota</taxon>
        <taxon>Desulfobulbia</taxon>
        <taxon>Desulfobulbales</taxon>
        <taxon>Desulfobulbaceae</taxon>
        <taxon>Desulfobulbus</taxon>
    </lineage>
</organism>
<dbReference type="GO" id="GO:0051539">
    <property type="term" value="F:4 iron, 4 sulfur cluster binding"/>
    <property type="evidence" value="ECO:0007669"/>
    <property type="project" value="UniProtKB-KW"/>
</dbReference>
<dbReference type="GO" id="GO:0097506">
    <property type="term" value="F:deaminated base DNA N-glycosylase activity"/>
    <property type="evidence" value="ECO:0007669"/>
    <property type="project" value="UniProtKB-ARBA"/>
</dbReference>
<proteinExistence type="predicted"/>
<dbReference type="SUPFAM" id="SSF52141">
    <property type="entry name" value="Uracil-DNA glycosylase-like"/>
    <property type="match status" value="1"/>
</dbReference>
<reference evidence="10 11" key="1">
    <citation type="journal article" date="2018" name="MBio">
        <title>Insights into the evolution of host association through the isolation and characterization of a novel human periodontal pathobiont, Desulfobulbus oralis.</title>
        <authorList>
            <person name="Cross K.L."/>
            <person name="Chirania P."/>
            <person name="Xiong W."/>
            <person name="Beall C.J."/>
            <person name="Elkins J.G."/>
            <person name="Giannone R.J."/>
            <person name="Griffen A.L."/>
            <person name="Guss A.M."/>
            <person name="Hettich R.L."/>
            <person name="Joshi S.S."/>
            <person name="Mokrzan E.M."/>
            <person name="Martin R.K."/>
            <person name="Zhulin I.B."/>
            <person name="Leys E.J."/>
            <person name="Podar M."/>
        </authorList>
    </citation>
    <scope>NUCLEOTIDE SEQUENCE [LARGE SCALE GENOMIC DNA]</scope>
    <source>
        <strain evidence="10 11">ORNL</strain>
    </source>
</reference>
<dbReference type="KEGG" id="deo:CAY53_04445"/>
<keyword evidence="2" id="KW-0479">Metal-binding</keyword>
<keyword evidence="11" id="KW-1185">Reference proteome</keyword>
<dbReference type="Pfam" id="PF03167">
    <property type="entry name" value="UDG"/>
    <property type="match status" value="1"/>
</dbReference>
<dbReference type="SMART" id="SM00986">
    <property type="entry name" value="UDG"/>
    <property type="match status" value="1"/>
</dbReference>
<evidence type="ECO:0000313" key="10">
    <source>
        <dbReference type="EMBL" id="AVD70823.1"/>
    </source>
</evidence>
<dbReference type="Proteomes" id="UP000239867">
    <property type="component" value="Chromosome"/>
</dbReference>
<dbReference type="InterPro" id="IPR005122">
    <property type="entry name" value="Uracil-DNA_glycosylase-like"/>
</dbReference>
<feature type="region of interest" description="Disordered" evidence="8">
    <location>
        <begin position="82"/>
        <end position="104"/>
    </location>
</feature>
<evidence type="ECO:0000256" key="2">
    <source>
        <dbReference type="ARBA" id="ARBA00022723"/>
    </source>
</evidence>
<dbReference type="Gene3D" id="3.40.470.10">
    <property type="entry name" value="Uracil-DNA glycosylase-like domain"/>
    <property type="match status" value="1"/>
</dbReference>
<dbReference type="EMBL" id="CP021255">
    <property type="protein sequence ID" value="AVD70823.1"/>
    <property type="molecule type" value="Genomic_DNA"/>
</dbReference>
<evidence type="ECO:0000256" key="1">
    <source>
        <dbReference type="ARBA" id="ARBA00022485"/>
    </source>
</evidence>